<evidence type="ECO:0000313" key="2">
    <source>
        <dbReference type="Proteomes" id="UP000284334"/>
    </source>
</evidence>
<dbReference type="Proteomes" id="UP000284334">
    <property type="component" value="Segment"/>
</dbReference>
<name>A0A3Q9R4R5_9CAUD</name>
<protein>
    <submittedName>
        <fullName evidence="1">Uncharacterized protein</fullName>
    </submittedName>
</protein>
<dbReference type="EMBL" id="MK061412">
    <property type="protein sequence ID" value="AZU97132.1"/>
    <property type="molecule type" value="Genomic_DNA"/>
</dbReference>
<proteinExistence type="predicted"/>
<gene>
    <name evidence="1" type="primary">54</name>
    <name evidence="1" type="ORF">SEA_GILSON_54</name>
</gene>
<reference evidence="1 2" key="1">
    <citation type="submission" date="2018-10" db="EMBL/GenBank/DDBJ databases">
        <authorList>
            <person name="Soria N.A."/>
            <person name="Batley M.G."/>
            <person name="Hanafy A."/>
            <person name="Singh N."/>
            <person name="Shaffer C.D."/>
            <person name="Weston-Hafer K.A."/>
            <person name="Russell D.A."/>
            <person name="Pope W.H."/>
            <person name="Jacobs-Sera D."/>
            <person name="Hendrix R.W."/>
            <person name="Hatfull G.F."/>
        </authorList>
    </citation>
    <scope>NUCLEOTIDE SEQUENCE [LARGE SCALE GENOMIC DNA]</scope>
</reference>
<organism evidence="1 2">
    <name type="scientific">Streptomyces phage Gilson</name>
    <dbReference type="NCBI Taxonomy" id="2488789"/>
    <lineage>
        <taxon>Viruses</taxon>
        <taxon>Duplodnaviria</taxon>
        <taxon>Heunggongvirae</taxon>
        <taxon>Uroviricota</taxon>
        <taxon>Caudoviricetes</taxon>
        <taxon>Stanwilliamsviridae</taxon>
        <taxon>Loccivirinae</taxon>
        <taxon>Gilsonvirus</taxon>
        <taxon>Gilsonvirus gilson</taxon>
    </lineage>
</organism>
<sequence length="76" mass="8644">MHEVETEKTPANHRVKVSLGYTRNMGNFESLRVDIGLELDGAGNPNPTFEKVYGWAESRLLEKVDEVEQQIKAIKE</sequence>
<dbReference type="KEGG" id="vg:55612745"/>
<accession>A0A3Q9R4R5</accession>
<evidence type="ECO:0000313" key="1">
    <source>
        <dbReference type="EMBL" id="AZU97132.1"/>
    </source>
</evidence>
<dbReference type="RefSeq" id="YP_009842517.1">
    <property type="nucleotide sequence ID" value="NC_048742.1"/>
</dbReference>
<dbReference type="GeneID" id="55612745"/>
<keyword evidence="2" id="KW-1185">Reference proteome</keyword>